<evidence type="ECO:0000256" key="13">
    <source>
        <dbReference type="PIRSR" id="PIRSR000350-2"/>
    </source>
</evidence>
<dbReference type="SUPFAM" id="SSF55424">
    <property type="entry name" value="FAD/NAD-linked reductases, dimerisation (C-terminal) domain"/>
    <property type="match status" value="1"/>
</dbReference>
<keyword evidence="9 14" id="KW-0520">NAD</keyword>
<feature type="domain" description="FAD/NAD(P)-binding" evidence="18">
    <location>
        <begin position="4"/>
        <end position="320"/>
    </location>
</feature>
<keyword evidence="14" id="KW-0547">Nucleotide-binding</keyword>
<dbReference type="InterPro" id="IPR016156">
    <property type="entry name" value="FAD/NAD-linked_Rdtase_dimer_sf"/>
</dbReference>
<keyword evidence="5" id="KW-0963">Cytoplasm</keyword>
<keyword evidence="20" id="KW-1185">Reference proteome</keyword>
<dbReference type="InterPro" id="IPR006258">
    <property type="entry name" value="Lipoamide_DH"/>
</dbReference>
<dbReference type="EMBL" id="VJVV01000002">
    <property type="protein sequence ID" value="TRO83318.1"/>
    <property type="molecule type" value="Genomic_DNA"/>
</dbReference>
<evidence type="ECO:0000313" key="20">
    <source>
        <dbReference type="Proteomes" id="UP000317155"/>
    </source>
</evidence>
<feature type="active site" description="Proton acceptor" evidence="13">
    <location>
        <position position="437"/>
    </location>
</feature>
<comment type="caution">
    <text evidence="19">The sequence shown here is derived from an EMBL/GenBank/DDBJ whole genome shotgun (WGS) entry which is preliminary data.</text>
</comment>
<dbReference type="GO" id="GO:0004148">
    <property type="term" value="F:dihydrolipoyl dehydrogenase (NADH) activity"/>
    <property type="evidence" value="ECO:0007669"/>
    <property type="project" value="UniProtKB-EC"/>
</dbReference>
<evidence type="ECO:0000256" key="9">
    <source>
        <dbReference type="ARBA" id="ARBA00023027"/>
    </source>
</evidence>
<gene>
    <name evidence="19" type="primary">lpdA</name>
    <name evidence="19" type="ORF">FL622_04335</name>
</gene>
<dbReference type="OrthoDB" id="9786429at2"/>
<evidence type="ECO:0000256" key="7">
    <source>
        <dbReference type="ARBA" id="ARBA00022827"/>
    </source>
</evidence>
<feature type="disulfide bond" description="Redox-active" evidence="15">
    <location>
        <begin position="41"/>
        <end position="46"/>
    </location>
</feature>
<dbReference type="GO" id="GO:0006103">
    <property type="term" value="P:2-oxoglutarate metabolic process"/>
    <property type="evidence" value="ECO:0007669"/>
    <property type="project" value="TreeGrafter"/>
</dbReference>
<dbReference type="Gene3D" id="3.50.50.60">
    <property type="entry name" value="FAD/NAD(P)-binding domain"/>
    <property type="match status" value="2"/>
</dbReference>
<comment type="catalytic activity">
    <reaction evidence="12 16">
        <text>N(6)-[(R)-dihydrolipoyl]-L-lysyl-[protein] + NAD(+) = N(6)-[(R)-lipoyl]-L-lysyl-[protein] + NADH + H(+)</text>
        <dbReference type="Rhea" id="RHEA:15045"/>
        <dbReference type="Rhea" id="RHEA-COMP:10474"/>
        <dbReference type="Rhea" id="RHEA-COMP:10475"/>
        <dbReference type="ChEBI" id="CHEBI:15378"/>
        <dbReference type="ChEBI" id="CHEBI:57540"/>
        <dbReference type="ChEBI" id="CHEBI:57945"/>
        <dbReference type="ChEBI" id="CHEBI:83099"/>
        <dbReference type="ChEBI" id="CHEBI:83100"/>
        <dbReference type="EC" id="1.8.1.4"/>
    </reaction>
</comment>
<accession>A0A550JJE3</accession>
<dbReference type="Gene3D" id="3.30.390.30">
    <property type="match status" value="1"/>
</dbReference>
<dbReference type="FunFam" id="3.30.390.30:FF:000001">
    <property type="entry name" value="Dihydrolipoyl dehydrogenase"/>
    <property type="match status" value="1"/>
</dbReference>
<dbReference type="EC" id="1.8.1.4" evidence="3 16"/>
<dbReference type="PRINTS" id="PR00368">
    <property type="entry name" value="FADPNR"/>
</dbReference>
<evidence type="ECO:0000256" key="4">
    <source>
        <dbReference type="ARBA" id="ARBA00016961"/>
    </source>
</evidence>
<dbReference type="InterPro" id="IPR023753">
    <property type="entry name" value="FAD/NAD-binding_dom"/>
</dbReference>
<evidence type="ECO:0000256" key="12">
    <source>
        <dbReference type="ARBA" id="ARBA00049187"/>
    </source>
</evidence>
<keyword evidence="7 14" id="KW-0274">FAD</keyword>
<dbReference type="InterPro" id="IPR001100">
    <property type="entry name" value="Pyr_nuc-diS_OxRdtase"/>
</dbReference>
<feature type="binding site" evidence="14">
    <location>
        <position position="265"/>
    </location>
    <ligand>
        <name>NAD(+)</name>
        <dbReference type="ChEBI" id="CHEBI:57540"/>
    </ligand>
</feature>
<feature type="binding site" evidence="14">
    <location>
        <begin position="178"/>
        <end position="185"/>
    </location>
    <ligand>
        <name>NAD(+)</name>
        <dbReference type="ChEBI" id="CHEBI:57540"/>
    </ligand>
</feature>
<evidence type="ECO:0000256" key="8">
    <source>
        <dbReference type="ARBA" id="ARBA00023002"/>
    </source>
</evidence>
<proteinExistence type="inferred from homology"/>
<dbReference type="PANTHER" id="PTHR22912">
    <property type="entry name" value="DISULFIDE OXIDOREDUCTASE"/>
    <property type="match status" value="1"/>
</dbReference>
<evidence type="ECO:0000256" key="11">
    <source>
        <dbReference type="ARBA" id="ARBA00023284"/>
    </source>
</evidence>
<evidence type="ECO:0000256" key="6">
    <source>
        <dbReference type="ARBA" id="ARBA00022630"/>
    </source>
</evidence>
<evidence type="ECO:0000256" key="2">
    <source>
        <dbReference type="ARBA" id="ARBA00007532"/>
    </source>
</evidence>
<dbReference type="InterPro" id="IPR004099">
    <property type="entry name" value="Pyr_nucl-diS_OxRdtase_dimer"/>
</dbReference>
<evidence type="ECO:0000259" key="18">
    <source>
        <dbReference type="Pfam" id="PF07992"/>
    </source>
</evidence>
<protein>
    <recommendedName>
        <fullName evidence="4 16">Dihydrolipoyl dehydrogenase</fullName>
        <ecNumber evidence="3 16">1.8.1.4</ecNumber>
    </recommendedName>
</protein>
<evidence type="ECO:0000256" key="3">
    <source>
        <dbReference type="ARBA" id="ARBA00012608"/>
    </source>
</evidence>
<dbReference type="GO" id="GO:0005737">
    <property type="term" value="C:cytoplasm"/>
    <property type="evidence" value="ECO:0007669"/>
    <property type="project" value="UniProtKB-SubCell"/>
</dbReference>
<evidence type="ECO:0000259" key="17">
    <source>
        <dbReference type="Pfam" id="PF02852"/>
    </source>
</evidence>
<dbReference type="Pfam" id="PF02852">
    <property type="entry name" value="Pyr_redox_dim"/>
    <property type="match status" value="1"/>
</dbReference>
<sequence>MKEYDLAVIGGGPGGYVAAIRGAQRGARVCLVESDAVGGTCLNRGCIPTKALYSSARLLRSMRDASSHGIRLAEPVFDFATAAERKDGVVSQLVDGVAQLLKGNGVDLYSGRGFLEGPGRVGIRGQGAVGHLRAKAVILATGGRPLVPEGFAPAGKNVLTSDEFLAIKDLPKSLLIVGGGYIGCEFAGIFSAFGVAVDIVEQLPVLLARSDRQAVREVEKSFKAAGVKLHLDTAVTDVESRSDGVHVRLANGETLQVEKILLSVGRRPNSEGLGLEELRVRLERGAVVVDDGMRTSVDGLYAIGDLTGGWQLAHVASYQAEIAVENALGGEARADYRVVPSIVFTDPEIAQVGLTEEQCREQGLAYQVGRFAYLASGMALCAGEPRGTVKILAEQDGGPILGVTIVGADASSLIAEASLAMSRKLSARELAAGIRAHPSLPEMIKEAAEDLSGLAVHRLGRAASRRKSSDA</sequence>
<dbReference type="PIRSF" id="PIRSF000350">
    <property type="entry name" value="Mercury_reductase_MerA"/>
    <property type="match status" value="1"/>
</dbReference>
<evidence type="ECO:0000256" key="5">
    <source>
        <dbReference type="ARBA" id="ARBA00022490"/>
    </source>
</evidence>
<feature type="binding site" evidence="14">
    <location>
        <position position="50"/>
    </location>
    <ligand>
        <name>FAD</name>
        <dbReference type="ChEBI" id="CHEBI:57692"/>
    </ligand>
</feature>
<keyword evidence="6 16" id="KW-0285">Flavoprotein</keyword>
<evidence type="ECO:0000256" key="14">
    <source>
        <dbReference type="PIRSR" id="PIRSR000350-3"/>
    </source>
</evidence>
<comment type="miscellaneous">
    <text evidence="16">The active site is a redox-active disulfide bond.</text>
</comment>
<name>A0A550JJE3_9BACT</name>
<evidence type="ECO:0000256" key="10">
    <source>
        <dbReference type="ARBA" id="ARBA00023157"/>
    </source>
</evidence>
<dbReference type="RefSeq" id="WP_092056198.1">
    <property type="nucleotide sequence ID" value="NZ_FOJJ01000012.1"/>
</dbReference>
<feature type="binding site" evidence="14">
    <location>
        <position position="201"/>
    </location>
    <ligand>
        <name>NAD(+)</name>
        <dbReference type="ChEBI" id="CHEBI:57540"/>
    </ligand>
</feature>
<organism evidence="19 20">
    <name type="scientific">Trichloromonas acetexigens</name>
    <dbReference type="NCBI Taxonomy" id="38815"/>
    <lineage>
        <taxon>Bacteria</taxon>
        <taxon>Pseudomonadati</taxon>
        <taxon>Thermodesulfobacteriota</taxon>
        <taxon>Desulfuromonadia</taxon>
        <taxon>Desulfuromonadales</taxon>
        <taxon>Trichloromonadaceae</taxon>
        <taxon>Trichloromonas</taxon>
    </lineage>
</organism>
<dbReference type="InterPro" id="IPR036188">
    <property type="entry name" value="FAD/NAD-bd_sf"/>
</dbReference>
<feature type="binding site" evidence="14">
    <location>
        <position position="113"/>
    </location>
    <ligand>
        <name>FAD</name>
        <dbReference type="ChEBI" id="CHEBI:57692"/>
    </ligand>
</feature>
<dbReference type="AlphaFoldDB" id="A0A550JJE3"/>
<dbReference type="PROSITE" id="PS00076">
    <property type="entry name" value="PYRIDINE_REDOX_1"/>
    <property type="match status" value="1"/>
</dbReference>
<evidence type="ECO:0000256" key="16">
    <source>
        <dbReference type="RuleBase" id="RU003692"/>
    </source>
</evidence>
<dbReference type="Pfam" id="PF07992">
    <property type="entry name" value="Pyr_redox_2"/>
    <property type="match status" value="1"/>
</dbReference>
<dbReference type="InterPro" id="IPR012999">
    <property type="entry name" value="Pyr_OxRdtase_I_AS"/>
</dbReference>
<evidence type="ECO:0000256" key="15">
    <source>
        <dbReference type="PIRSR" id="PIRSR000350-4"/>
    </source>
</evidence>
<dbReference type="InterPro" id="IPR050151">
    <property type="entry name" value="Class-I_Pyr_Nuc-Dis_Oxidored"/>
</dbReference>
<keyword evidence="11 16" id="KW-0676">Redox-active center</keyword>
<reference evidence="19 20" key="1">
    <citation type="submission" date="2019-07" db="EMBL/GenBank/DDBJ databases">
        <title>Insights of Desulfuromonas acetexigens electromicrobiology.</title>
        <authorList>
            <person name="Katuri K."/>
            <person name="Sapireddy V."/>
            <person name="Shaw D.R."/>
            <person name="Saikaly P."/>
        </authorList>
    </citation>
    <scope>NUCLEOTIDE SEQUENCE [LARGE SCALE GENOMIC DNA]</scope>
    <source>
        <strain evidence="19 20">2873</strain>
    </source>
</reference>
<comment type="subcellular location">
    <subcellularLocation>
        <location evidence="1">Cytoplasm</location>
    </subcellularLocation>
</comment>
<dbReference type="Proteomes" id="UP000317155">
    <property type="component" value="Unassembled WGS sequence"/>
</dbReference>
<dbReference type="PRINTS" id="PR00411">
    <property type="entry name" value="PNDRDTASEI"/>
</dbReference>
<feature type="binding site" evidence="14">
    <location>
        <position position="305"/>
    </location>
    <ligand>
        <name>NAD(+)</name>
        <dbReference type="ChEBI" id="CHEBI:57540"/>
    </ligand>
</feature>
<keyword evidence="10" id="KW-1015">Disulfide bond</keyword>
<dbReference type="PANTHER" id="PTHR22912:SF217">
    <property type="entry name" value="DIHYDROLIPOYL DEHYDROGENASE"/>
    <property type="match status" value="1"/>
</dbReference>
<dbReference type="NCBIfam" id="TIGR01350">
    <property type="entry name" value="lipoamide_DH"/>
    <property type="match status" value="1"/>
</dbReference>
<keyword evidence="8 16" id="KW-0560">Oxidoreductase</keyword>
<comment type="cofactor">
    <cofactor evidence="14 16">
        <name>FAD</name>
        <dbReference type="ChEBI" id="CHEBI:57692"/>
    </cofactor>
    <text evidence="14 16">Binds 1 FAD per subunit.</text>
</comment>
<evidence type="ECO:0000256" key="1">
    <source>
        <dbReference type="ARBA" id="ARBA00004496"/>
    </source>
</evidence>
<feature type="domain" description="Pyridine nucleotide-disulphide oxidoreductase dimerisation" evidence="17">
    <location>
        <begin position="339"/>
        <end position="448"/>
    </location>
</feature>
<dbReference type="SUPFAM" id="SSF51905">
    <property type="entry name" value="FAD/NAD(P)-binding domain"/>
    <property type="match status" value="1"/>
</dbReference>
<comment type="similarity">
    <text evidence="2 16">Belongs to the class-I pyridine nucleotide-disulfide oxidoreductase family.</text>
</comment>
<dbReference type="GO" id="GO:0050660">
    <property type="term" value="F:flavin adenine dinucleotide binding"/>
    <property type="evidence" value="ECO:0007669"/>
    <property type="project" value="InterPro"/>
</dbReference>
<evidence type="ECO:0000313" key="19">
    <source>
        <dbReference type="EMBL" id="TRO83318.1"/>
    </source>
</evidence>